<name>A0AAV5VB05_9BILA</name>
<feature type="non-terminal residue" evidence="1">
    <location>
        <position position="1"/>
    </location>
</feature>
<evidence type="ECO:0000313" key="2">
    <source>
        <dbReference type="Proteomes" id="UP001432322"/>
    </source>
</evidence>
<protein>
    <submittedName>
        <fullName evidence="1">Uncharacterized protein</fullName>
    </submittedName>
</protein>
<evidence type="ECO:0000313" key="1">
    <source>
        <dbReference type="EMBL" id="GMT16846.1"/>
    </source>
</evidence>
<dbReference type="EMBL" id="BTSY01000002">
    <property type="protein sequence ID" value="GMT16846.1"/>
    <property type="molecule type" value="Genomic_DNA"/>
</dbReference>
<keyword evidence="2" id="KW-1185">Reference proteome</keyword>
<dbReference type="Proteomes" id="UP001432322">
    <property type="component" value="Unassembled WGS sequence"/>
</dbReference>
<proteinExistence type="predicted"/>
<reference evidence="1" key="1">
    <citation type="submission" date="2023-10" db="EMBL/GenBank/DDBJ databases">
        <title>Genome assembly of Pristionchus species.</title>
        <authorList>
            <person name="Yoshida K."/>
            <person name="Sommer R.J."/>
        </authorList>
    </citation>
    <scope>NUCLEOTIDE SEQUENCE</scope>
    <source>
        <strain evidence="1">RS5133</strain>
    </source>
</reference>
<organism evidence="1 2">
    <name type="scientific">Pristionchus fissidentatus</name>
    <dbReference type="NCBI Taxonomy" id="1538716"/>
    <lineage>
        <taxon>Eukaryota</taxon>
        <taxon>Metazoa</taxon>
        <taxon>Ecdysozoa</taxon>
        <taxon>Nematoda</taxon>
        <taxon>Chromadorea</taxon>
        <taxon>Rhabditida</taxon>
        <taxon>Rhabditina</taxon>
        <taxon>Diplogasteromorpha</taxon>
        <taxon>Diplogasteroidea</taxon>
        <taxon>Neodiplogasteridae</taxon>
        <taxon>Pristionchus</taxon>
    </lineage>
</organism>
<comment type="caution">
    <text evidence="1">The sequence shown here is derived from an EMBL/GenBank/DDBJ whole genome shotgun (WGS) entry which is preliminary data.</text>
</comment>
<dbReference type="AlphaFoldDB" id="A0AAV5VB05"/>
<sequence length="77" mass="8312">DSVILEINQLHLLTNLLESSLGAERRQIGTNVSVALVGDLLEINIVSELHVLGVNAENLQSSDRIGDSDIDFTIEAT</sequence>
<accession>A0AAV5VB05</accession>
<gene>
    <name evidence="1" type="ORF">PFISCL1PPCAC_8143</name>
</gene>